<dbReference type="Pfam" id="PF17863">
    <property type="entry name" value="AAA_lid_2"/>
    <property type="match status" value="1"/>
</dbReference>
<dbReference type="SMART" id="SM00327">
    <property type="entry name" value="VWA"/>
    <property type="match status" value="1"/>
</dbReference>
<dbReference type="Pfam" id="PF13519">
    <property type="entry name" value="VWA_2"/>
    <property type="match status" value="1"/>
</dbReference>
<dbReference type="OrthoDB" id="9775079at2"/>
<evidence type="ECO:0000259" key="2">
    <source>
        <dbReference type="PROSITE" id="PS50234"/>
    </source>
</evidence>
<dbReference type="AlphaFoldDB" id="A0A2J7TDE6"/>
<gene>
    <name evidence="3" type="primary">bchD</name>
    <name evidence="3" type="ORF">CR492_17035</name>
</gene>
<evidence type="ECO:0000256" key="1">
    <source>
        <dbReference type="SAM" id="MobiDB-lite"/>
    </source>
</evidence>
<dbReference type="Gene3D" id="1.10.8.80">
    <property type="entry name" value="Magnesium chelatase subunit I, C-Terminal domain"/>
    <property type="match status" value="1"/>
</dbReference>
<dbReference type="InterPro" id="IPR027417">
    <property type="entry name" value="P-loop_NTPase"/>
</dbReference>
<proteinExistence type="predicted"/>
<dbReference type="SUPFAM" id="SSF53300">
    <property type="entry name" value="vWA-like"/>
    <property type="match status" value="1"/>
</dbReference>
<dbReference type="SUPFAM" id="SSF52540">
    <property type="entry name" value="P-loop containing nucleoside triphosphate hydrolases"/>
    <property type="match status" value="1"/>
</dbReference>
<comment type="caution">
    <text evidence="3">The sequence shown here is derived from an EMBL/GenBank/DDBJ whole genome shotgun (WGS) entry which is preliminary data.</text>
</comment>
<dbReference type="Gene3D" id="3.40.50.410">
    <property type="entry name" value="von Willebrand factor, type A domain"/>
    <property type="match status" value="1"/>
</dbReference>
<dbReference type="InterPro" id="IPR041628">
    <property type="entry name" value="ChlI/MoxR_AAA_lid"/>
</dbReference>
<dbReference type="EMBL" id="PDZR01000024">
    <property type="protein sequence ID" value="PNG24804.1"/>
    <property type="molecule type" value="Genomic_DNA"/>
</dbReference>
<protein>
    <submittedName>
        <fullName evidence="3">Magnesium chelatase ATPase subunit D</fullName>
    </submittedName>
</protein>
<evidence type="ECO:0000313" key="4">
    <source>
        <dbReference type="Proteomes" id="UP000236286"/>
    </source>
</evidence>
<dbReference type="PROSITE" id="PS50234">
    <property type="entry name" value="VWFA"/>
    <property type="match status" value="1"/>
</dbReference>
<reference evidence="3 4" key="1">
    <citation type="submission" date="2017-10" db="EMBL/GenBank/DDBJ databases">
        <title>Genome announcement of Methylocella silvestris TVC from permafrost.</title>
        <authorList>
            <person name="Wang J."/>
            <person name="Geng K."/>
            <person name="Ul-Haque F."/>
            <person name="Crombie A.T."/>
            <person name="Street L.E."/>
            <person name="Wookey P.A."/>
            <person name="Murrell J.C."/>
            <person name="Pratscher J."/>
        </authorList>
    </citation>
    <scope>NUCLEOTIDE SEQUENCE [LARGE SCALE GENOMIC DNA]</scope>
    <source>
        <strain evidence="3 4">TVC</strain>
    </source>
</reference>
<feature type="region of interest" description="Disordered" evidence="1">
    <location>
        <begin position="261"/>
        <end position="348"/>
    </location>
</feature>
<name>A0A2J7TDE6_METSI</name>
<evidence type="ECO:0000313" key="3">
    <source>
        <dbReference type="EMBL" id="PNG24804.1"/>
    </source>
</evidence>
<organism evidence="3 4">
    <name type="scientific">Methylocella silvestris</name>
    <dbReference type="NCBI Taxonomy" id="199596"/>
    <lineage>
        <taxon>Bacteria</taxon>
        <taxon>Pseudomonadati</taxon>
        <taxon>Pseudomonadota</taxon>
        <taxon>Alphaproteobacteria</taxon>
        <taxon>Hyphomicrobiales</taxon>
        <taxon>Beijerinckiaceae</taxon>
        <taxon>Methylocella</taxon>
    </lineage>
</organism>
<feature type="domain" description="VWFA" evidence="2">
    <location>
        <begin position="401"/>
        <end position="586"/>
    </location>
</feature>
<dbReference type="PANTHER" id="PTHR43473:SF2">
    <property type="entry name" value="MAGNESIUM-CHELATASE SUBUNIT CHLD, CHLOROPLASTIC"/>
    <property type="match status" value="1"/>
</dbReference>
<dbReference type="InterPro" id="IPR036465">
    <property type="entry name" value="vWFA_dom_sf"/>
</dbReference>
<dbReference type="InterPro" id="IPR002035">
    <property type="entry name" value="VWF_A"/>
</dbReference>
<feature type="compositionally biased region" description="Acidic residues" evidence="1">
    <location>
        <begin position="274"/>
        <end position="299"/>
    </location>
</feature>
<dbReference type="RefSeq" id="WP_102844929.1">
    <property type="nucleotide sequence ID" value="NZ_PDZR01000024.1"/>
</dbReference>
<dbReference type="Proteomes" id="UP000236286">
    <property type="component" value="Unassembled WGS sequence"/>
</dbReference>
<accession>A0A2J7TDE6</accession>
<dbReference type="NCBIfam" id="NF009943">
    <property type="entry name" value="PRK13406.1"/>
    <property type="match status" value="1"/>
</dbReference>
<dbReference type="PANTHER" id="PTHR43473">
    <property type="entry name" value="MAGNESIUM-CHELATASE SUBUNIT CHLD, CHLOROPLASTIC"/>
    <property type="match status" value="1"/>
</dbReference>
<dbReference type="Gene3D" id="3.40.50.300">
    <property type="entry name" value="P-loop containing nucleotide triphosphate hydrolases"/>
    <property type="match status" value="1"/>
</dbReference>
<sequence length="588" mass="60749">MSETGACGGGDTWRDPLLAGALFAIDPAGLRGIVLRARSGPAREAFLSWLTRLLPEATPLRRVPIGVPDSRLLGGLDLTETLRLGRPVAERGLLAESDGGIILLAMAERLEPAAAARIAATLDTAEVSIERDGLALKAPARFGVVALDEGASDDERAPAALTDRLGFLVDLSELALRDFIELPWTAADIAAARARLGAVDIDAAMIAHLNAAAMALGVESLRALLLAAQSARAAAALGGRTQVSTADAACAAALVLAPRAQTSPAAGDPPQAPDQDDGDSDAPPDSDGESVDPSAEDLVVEAARAAVPPGMMERLQRASSGARGSGGKSGGFKRAGLRGRPADVVEGAPKDGQRLNVIETLRAAAPWRLLRGGAGAGGEGRLPIERQDFRVTRVKQRAQTVTIFAVDASGSSALNRLAEAKGAVELLLAECYVRRDEVALLAFRGESAELLLPPTRSLLRAKRSLADMPGGGATPLADGIAAAVRLAEAEKRKGRSPFIVLMTDGAANISAGGKAAGRKRAKEDALDAARLARAAGLEAALIDISPRPQPDAERLAAEMNARYLPLPFADASALARAVRRPPLARLTG</sequence>